<accession>A0A412ADR1</accession>
<dbReference type="GO" id="GO:0016891">
    <property type="term" value="F:RNA endonuclease activity producing 5'-phosphomonoesters, hydrolytic mechanism"/>
    <property type="evidence" value="ECO:0007669"/>
    <property type="project" value="TreeGrafter"/>
</dbReference>
<reference evidence="11 12" key="1">
    <citation type="journal article" date="2019" name="Nat. Commun.">
        <title>Gram positive-like bacteriocins with broad spectrum anti-Bacteroidales activity encoded on mobile elements of the human gut microbiota.</title>
        <authorList>
            <person name="Bechon N."/>
            <person name="Coyne M.J.Jr."/>
            <person name="Laclare-Mceneany V."/>
            <person name="Chatzidaki-Livanis M."/>
            <person name="Ghigo J.-M."/>
            <person name="Comstock L.E."/>
        </authorList>
    </citation>
    <scope>NUCLEOTIDE SEQUENCE [LARGE SCALE GENOMIC DNA]</scope>
    <source>
        <strain evidence="11 12">CL01T12C17</strain>
    </source>
</reference>
<dbReference type="AlphaFoldDB" id="A0A412ADR1"/>
<dbReference type="SUPFAM" id="SSF56024">
    <property type="entry name" value="Phospholipase D/nuclease"/>
    <property type="match status" value="1"/>
</dbReference>
<dbReference type="GO" id="GO:0005524">
    <property type="term" value="F:ATP binding"/>
    <property type="evidence" value="ECO:0007669"/>
    <property type="project" value="UniProtKB-KW"/>
</dbReference>
<feature type="domain" description="PLD phosphodiesterase" evidence="9">
    <location>
        <begin position="84"/>
        <end position="111"/>
    </location>
</feature>
<keyword evidence="7" id="KW-0442">Lipid degradation</keyword>
<evidence type="ECO:0000313" key="10">
    <source>
        <dbReference type="EMBL" id="MSS50058.1"/>
    </source>
</evidence>
<dbReference type="InterPro" id="IPR029047">
    <property type="entry name" value="HSP70_peptide-bd_sf"/>
</dbReference>
<dbReference type="GO" id="GO:0140662">
    <property type="term" value="F:ATP-dependent protein folding chaperone"/>
    <property type="evidence" value="ECO:0007669"/>
    <property type="project" value="InterPro"/>
</dbReference>
<evidence type="ECO:0000256" key="6">
    <source>
        <dbReference type="ARBA" id="ARBA00022840"/>
    </source>
</evidence>
<keyword evidence="6" id="KW-0067">ATP-binding</keyword>
<comment type="similarity">
    <text evidence="2">Belongs to the phospholipase D family.</text>
</comment>
<dbReference type="Pfam" id="PF00012">
    <property type="entry name" value="HSP70"/>
    <property type="match status" value="1"/>
</dbReference>
<dbReference type="Proteomes" id="UP000460950">
    <property type="component" value="Unassembled WGS sequence"/>
</dbReference>
<comment type="caution">
    <text evidence="11">The sequence shown here is derived from an EMBL/GenBank/DDBJ whole genome shotgun (WGS) entry which is preliminary data.</text>
</comment>
<gene>
    <name evidence="11" type="primary">pld</name>
    <name evidence="11" type="ORF">EH214_03664</name>
    <name evidence="10" type="ORF">FYJ30_17580</name>
</gene>
<dbReference type="RefSeq" id="WP_117885359.1">
    <property type="nucleotide sequence ID" value="NZ_CAXTBS010000006.1"/>
</dbReference>
<dbReference type="GO" id="GO:0016042">
    <property type="term" value="P:lipid catabolic process"/>
    <property type="evidence" value="ECO:0007669"/>
    <property type="project" value="UniProtKB-KW"/>
</dbReference>
<dbReference type="InterPro" id="IPR001736">
    <property type="entry name" value="PLipase_D/transphosphatidylase"/>
</dbReference>
<dbReference type="GO" id="GO:0006793">
    <property type="term" value="P:phosphorus metabolic process"/>
    <property type="evidence" value="ECO:0007669"/>
    <property type="project" value="UniProtKB-ARBA"/>
</dbReference>
<dbReference type="Gene3D" id="3.30.870.10">
    <property type="entry name" value="Endonuclease Chain A"/>
    <property type="match status" value="1"/>
</dbReference>
<dbReference type="PROSITE" id="PS50035">
    <property type="entry name" value="PLD"/>
    <property type="match status" value="1"/>
</dbReference>
<evidence type="ECO:0000256" key="4">
    <source>
        <dbReference type="ARBA" id="ARBA00022741"/>
    </source>
</evidence>
<name>A0A412ADR1_PHOVU</name>
<evidence type="ECO:0000256" key="1">
    <source>
        <dbReference type="ARBA" id="ARBA00000798"/>
    </source>
</evidence>
<organism evidence="11 12">
    <name type="scientific">Phocaeicola vulgatus</name>
    <name type="common">Bacteroides vulgatus</name>
    <dbReference type="NCBI Taxonomy" id="821"/>
    <lineage>
        <taxon>Bacteria</taxon>
        <taxon>Pseudomonadati</taxon>
        <taxon>Bacteroidota</taxon>
        <taxon>Bacteroidia</taxon>
        <taxon>Bacteroidales</taxon>
        <taxon>Bacteroidaceae</taxon>
        <taxon>Phocaeicola</taxon>
    </lineage>
</organism>
<proteinExistence type="inferred from homology"/>
<keyword evidence="5 11" id="KW-0378">Hydrolase</keyword>
<evidence type="ECO:0000313" key="13">
    <source>
        <dbReference type="Proteomes" id="UP000460950"/>
    </source>
</evidence>
<dbReference type="InterPro" id="IPR025202">
    <property type="entry name" value="PLD-like_dom"/>
</dbReference>
<evidence type="ECO:0000256" key="7">
    <source>
        <dbReference type="ARBA" id="ARBA00022963"/>
    </source>
</evidence>
<evidence type="ECO:0000259" key="9">
    <source>
        <dbReference type="PROSITE" id="PS50035"/>
    </source>
</evidence>
<reference evidence="10 13" key="2">
    <citation type="submission" date="2019-09" db="EMBL/GenBank/DDBJ databases">
        <title>In-depth cultivation of the pig gut microbiome towards novel bacterial diversity and tailored functional studies.</title>
        <authorList>
            <person name="Wylensek D."/>
            <person name="Hitch T.C.A."/>
            <person name="Clavel T."/>
        </authorList>
    </citation>
    <scope>NUCLEOTIDE SEQUENCE [LARGE SCALE GENOMIC DNA]</scope>
    <source>
        <strain evidence="10 13">WCA-389-WT-3C</strain>
    </source>
</reference>
<dbReference type="SMART" id="SM00155">
    <property type="entry name" value="PLDc"/>
    <property type="match status" value="1"/>
</dbReference>
<dbReference type="InterPro" id="IPR013126">
    <property type="entry name" value="Hsp_70_fam"/>
</dbReference>
<dbReference type="SUPFAM" id="SSF100920">
    <property type="entry name" value="Heat shock protein 70kD (HSP70), peptide-binding domain"/>
    <property type="match status" value="1"/>
</dbReference>
<evidence type="ECO:0000256" key="2">
    <source>
        <dbReference type="ARBA" id="ARBA00008664"/>
    </source>
</evidence>
<dbReference type="PANTHER" id="PTHR43856">
    <property type="entry name" value="CARDIOLIPIN HYDROLASE"/>
    <property type="match status" value="1"/>
</dbReference>
<dbReference type="EC" id="3.1.4.4" evidence="3"/>
<dbReference type="GO" id="GO:0004630">
    <property type="term" value="F:phospholipase D activity"/>
    <property type="evidence" value="ECO:0007669"/>
    <property type="project" value="UniProtKB-EC"/>
</dbReference>
<dbReference type="CDD" id="cd09174">
    <property type="entry name" value="PLDc_Nuc_like_unchar2"/>
    <property type="match status" value="1"/>
</dbReference>
<dbReference type="InterPro" id="IPR051406">
    <property type="entry name" value="PLD_domain"/>
</dbReference>
<evidence type="ECO:0000313" key="11">
    <source>
        <dbReference type="EMBL" id="TSE47103.1"/>
    </source>
</evidence>
<dbReference type="PANTHER" id="PTHR43856:SF1">
    <property type="entry name" value="MITOCHONDRIAL CARDIOLIPIN HYDROLASE"/>
    <property type="match status" value="1"/>
</dbReference>
<sequence>MIQAYFNQIRKKIIEEINNSNKDIIIAVAWFTQHDLFDAIINALERGVNISLILIKDIINCGDYGLDFSLYLQKGGKLCFVNKRNILMHNKFCIFDGSILITGSYNWTYSAESRNAENIIITDEENVCEDYTKYFSDLWNQLTEVNEYSHMNISEIEADILIQEYDNIVEEYKCMQEHNVIKSDAINIINESRKNIGINKLATIVTQVNRHKPTLKMNIGKRCCIKGIKNKTLNIIKQGQELPFTNTVDTVTIFDNQKSALCDVLFGNSEEADNNKSLLKIELNDLPQMKAGEVKFKTKITIDTNGYMHVEYVCVNTGISKEAFYDCSELINY</sequence>
<evidence type="ECO:0000256" key="5">
    <source>
        <dbReference type="ARBA" id="ARBA00022801"/>
    </source>
</evidence>
<evidence type="ECO:0000256" key="3">
    <source>
        <dbReference type="ARBA" id="ARBA00012027"/>
    </source>
</evidence>
<dbReference type="Gene3D" id="2.60.34.10">
    <property type="entry name" value="Substrate Binding Domain Of DNAk, Chain A, domain 1"/>
    <property type="match status" value="1"/>
</dbReference>
<dbReference type="EMBL" id="VULU01000041">
    <property type="protein sequence ID" value="MSS50058.1"/>
    <property type="molecule type" value="Genomic_DNA"/>
</dbReference>
<keyword evidence="8" id="KW-0443">Lipid metabolism</keyword>
<evidence type="ECO:0000256" key="8">
    <source>
        <dbReference type="ARBA" id="ARBA00023098"/>
    </source>
</evidence>
<evidence type="ECO:0000313" key="12">
    <source>
        <dbReference type="Proteomes" id="UP000408523"/>
    </source>
</evidence>
<dbReference type="Pfam" id="PF13091">
    <property type="entry name" value="PLDc_2"/>
    <property type="match status" value="1"/>
</dbReference>
<comment type="catalytic activity">
    <reaction evidence="1">
        <text>a 1,2-diacyl-sn-glycero-3-phosphocholine + H2O = a 1,2-diacyl-sn-glycero-3-phosphate + choline + H(+)</text>
        <dbReference type="Rhea" id="RHEA:14445"/>
        <dbReference type="ChEBI" id="CHEBI:15354"/>
        <dbReference type="ChEBI" id="CHEBI:15377"/>
        <dbReference type="ChEBI" id="CHEBI:15378"/>
        <dbReference type="ChEBI" id="CHEBI:57643"/>
        <dbReference type="ChEBI" id="CHEBI:58608"/>
        <dbReference type="EC" id="3.1.4.4"/>
    </reaction>
</comment>
<keyword evidence="4" id="KW-0547">Nucleotide-binding</keyword>
<protein>
    <recommendedName>
        <fullName evidence="3">phospholipase D</fullName>
        <ecNumber evidence="3">3.1.4.4</ecNumber>
    </recommendedName>
</protein>
<dbReference type="EMBL" id="RWHZ01000066">
    <property type="protein sequence ID" value="TSE47103.1"/>
    <property type="molecule type" value="Genomic_DNA"/>
</dbReference>
<dbReference type="Proteomes" id="UP000408523">
    <property type="component" value="Unassembled WGS sequence"/>
</dbReference>